<dbReference type="Proteomes" id="UP000589520">
    <property type="component" value="Unassembled WGS sequence"/>
</dbReference>
<dbReference type="EMBL" id="JACCCW010000001">
    <property type="protein sequence ID" value="NYF77859.1"/>
    <property type="molecule type" value="Genomic_DNA"/>
</dbReference>
<gene>
    <name evidence="2" type="ORF">HDF17_000146</name>
</gene>
<accession>A0A7Y9TF19</accession>
<evidence type="ECO:0000313" key="2">
    <source>
        <dbReference type="EMBL" id="NYF77859.1"/>
    </source>
</evidence>
<proteinExistence type="predicted"/>
<feature type="region of interest" description="Disordered" evidence="1">
    <location>
        <begin position="258"/>
        <end position="279"/>
    </location>
</feature>
<evidence type="ECO:0000256" key="1">
    <source>
        <dbReference type="SAM" id="MobiDB-lite"/>
    </source>
</evidence>
<name>A0A7Y9TF19_9BACT</name>
<dbReference type="AlphaFoldDB" id="A0A7Y9TF19"/>
<evidence type="ECO:0000313" key="3">
    <source>
        <dbReference type="Proteomes" id="UP000589520"/>
    </source>
</evidence>
<keyword evidence="3" id="KW-1185">Reference proteome</keyword>
<protein>
    <submittedName>
        <fullName evidence="2">Uncharacterized protein</fullName>
    </submittedName>
</protein>
<dbReference type="RefSeq" id="WP_179486779.1">
    <property type="nucleotide sequence ID" value="NZ_JACCCW010000001.1"/>
</dbReference>
<comment type="caution">
    <text evidence="2">The sequence shown here is derived from an EMBL/GenBank/DDBJ whole genome shotgun (WGS) entry which is preliminary data.</text>
</comment>
<sequence>MKILRLASILAIGYTLHAQQTIGSVAMQDATVSGNLSVTNGRAILVGSSAIVAKDHTAEVTLNRGGTVRVCATSGLHLAQSQGAGAQPLMLALDRGSIEIHIAALANDVVMTPDLRFATRTAGPLDLSLRVAQNGDTCVENKGSAAPILSIADTFGAASYELRPNQHVLFEHGSLKEVVDNETSPCGCPAATPAPGMSIAEALLAPSATGQTPSAQAAEQHPFPAAISEGLAPPPPAPQSTPGVAHAQVVTTLGYTGDGTGTISGTSTTATPPPVTPPPPSLAHRISHFFKHLFGGR</sequence>
<organism evidence="2 3">
    <name type="scientific">Granulicella arctica</name>
    <dbReference type="NCBI Taxonomy" id="940613"/>
    <lineage>
        <taxon>Bacteria</taxon>
        <taxon>Pseudomonadati</taxon>
        <taxon>Acidobacteriota</taxon>
        <taxon>Terriglobia</taxon>
        <taxon>Terriglobales</taxon>
        <taxon>Acidobacteriaceae</taxon>
        <taxon>Granulicella</taxon>
    </lineage>
</organism>
<reference evidence="2 3" key="1">
    <citation type="submission" date="2020-07" db="EMBL/GenBank/DDBJ databases">
        <title>Genomic Encyclopedia of Type Strains, Phase IV (KMG-V): Genome sequencing to study the core and pangenomes of soil and plant-associated prokaryotes.</title>
        <authorList>
            <person name="Whitman W."/>
        </authorList>
    </citation>
    <scope>NUCLEOTIDE SEQUENCE [LARGE SCALE GENOMIC DNA]</scope>
    <source>
        <strain evidence="2 3">X4EP2</strain>
    </source>
</reference>